<proteinExistence type="predicted"/>
<protein>
    <submittedName>
        <fullName evidence="1">Uncharacterized protein</fullName>
    </submittedName>
</protein>
<accession>A0A3S4U181</accession>
<dbReference type="EMBL" id="LR134405">
    <property type="protein sequence ID" value="VEH67455.1"/>
    <property type="molecule type" value="Genomic_DNA"/>
</dbReference>
<reference evidence="1 2" key="1">
    <citation type="submission" date="2018-12" db="EMBL/GenBank/DDBJ databases">
        <authorList>
            <consortium name="Pathogen Informatics"/>
        </authorList>
    </citation>
    <scope>NUCLEOTIDE SEQUENCE [LARGE SCALE GENOMIC DNA]</scope>
    <source>
        <strain evidence="1 2">NCTC8284</strain>
    </source>
</reference>
<evidence type="ECO:0000313" key="2">
    <source>
        <dbReference type="Proteomes" id="UP000278733"/>
    </source>
</evidence>
<dbReference type="KEGG" id="rpne:NCTC8284_02641"/>
<organism evidence="1 2">
    <name type="scientific">Rodentibacter pneumotropicus</name>
    <dbReference type="NCBI Taxonomy" id="758"/>
    <lineage>
        <taxon>Bacteria</taxon>
        <taxon>Pseudomonadati</taxon>
        <taxon>Pseudomonadota</taxon>
        <taxon>Gammaproteobacteria</taxon>
        <taxon>Pasteurellales</taxon>
        <taxon>Pasteurellaceae</taxon>
        <taxon>Rodentibacter</taxon>
    </lineage>
</organism>
<gene>
    <name evidence="1" type="ORF">NCTC8284_02641</name>
</gene>
<evidence type="ECO:0000313" key="1">
    <source>
        <dbReference type="EMBL" id="VEH67455.1"/>
    </source>
</evidence>
<name>A0A3S4U181_9PAST</name>
<sequence length="93" mass="10598">MSSLSGSQAVFLKIAEKELADKVPSNLIRAMTPLFNDANVVLCFGNQYAPEKMWMRNVRICYSSQSNFDPKIIGQLNSLIYECKQPVHFIRNK</sequence>
<dbReference type="AlphaFoldDB" id="A0A3S4U181"/>
<dbReference type="Proteomes" id="UP000278733">
    <property type="component" value="Chromosome"/>
</dbReference>